<dbReference type="PROSITE" id="PS51192">
    <property type="entry name" value="HELICASE_ATP_BIND_1"/>
    <property type="match status" value="1"/>
</dbReference>
<dbReference type="AlphaFoldDB" id="A0A1F6CQD1"/>
<dbReference type="InterPro" id="IPR014001">
    <property type="entry name" value="Helicase_ATP-bd"/>
</dbReference>
<dbReference type="InterPro" id="IPR007409">
    <property type="entry name" value="Restrct_endonuc_type1_HsdR_N"/>
</dbReference>
<dbReference type="SMART" id="SM00487">
    <property type="entry name" value="DEXDc"/>
    <property type="match status" value="1"/>
</dbReference>
<dbReference type="Pfam" id="PF04313">
    <property type="entry name" value="HSDR_N"/>
    <property type="match status" value="1"/>
</dbReference>
<protein>
    <recommendedName>
        <fullName evidence="2">Helicase ATP-binding domain-containing protein</fullName>
    </recommendedName>
</protein>
<reference evidence="3 4" key="1">
    <citation type="journal article" date="2016" name="Nat. Commun.">
        <title>Thousands of microbial genomes shed light on interconnected biogeochemical processes in an aquifer system.</title>
        <authorList>
            <person name="Anantharaman K."/>
            <person name="Brown C.T."/>
            <person name="Hug L.A."/>
            <person name="Sharon I."/>
            <person name="Castelle C.J."/>
            <person name="Probst A.J."/>
            <person name="Thomas B.C."/>
            <person name="Singh A."/>
            <person name="Wilkins M.J."/>
            <person name="Karaoz U."/>
            <person name="Brodie E.L."/>
            <person name="Williams K.H."/>
            <person name="Hubbard S.S."/>
            <person name="Banfield J.F."/>
        </authorList>
    </citation>
    <scope>NUCLEOTIDE SEQUENCE [LARGE SCALE GENOMIC DNA]</scope>
</reference>
<sequence>MIRRIIAEQGRVPTRSSQRASSVPADRRGTSRSPGTGDAFEARLVRRIDDEISKRGVIDCLRKGVEEGPVRFELMYFRPVNTENPDVEEQFKANIFSVMRQVKFSQATEQSIDAVLFVNGIPIVTTELKNELTGQNVYHAIRQYQNDRDPDEKLFSFKRCMVHFAMDTSEAFMTTELKSERTFFFPFNKGYELGAGNPPVEGKHKTHYVWEDLWAPDSLADLLQFFAHAYDEVREDRLGREYKQPVQLFPRYQQWRTVLDLLTASRESGAGQNYLIQHSAGSGKSLTIAWLAHRLVNLFDDNNKRVYDAVIVLTDRRVLDKMLREIIRALSSTPGVFVPAGEDGVRLKDALEGDAQIISTTIQKFPFVNGLVNQLSTKKFALIVDEAHASQSGELTRAVQDRLSADGSEDWLLEQVNSRQQPGNISYFAFTATPKHETLERFGQKQTDGSFMPFSLYSMKQATEEKFILDVLTNYTTYKTYFKLLKKAAEDPTVPRARALSAILRHVNLHETTMEQKIDVIMAHFEMTVRELLRGESKAMIVTSSREAAARYKLALDRYLREHNYPHKTLAAFTDSVNIDGISYTETGGIGNPMLEGTMA</sequence>
<dbReference type="GO" id="GO:0003677">
    <property type="term" value="F:DNA binding"/>
    <property type="evidence" value="ECO:0007669"/>
    <property type="project" value="UniProtKB-KW"/>
</dbReference>
<dbReference type="InterPro" id="IPR027417">
    <property type="entry name" value="P-loop_NTPase"/>
</dbReference>
<gene>
    <name evidence="3" type="ORF">A2704_03780</name>
</gene>
<organism evidence="3 4">
    <name type="scientific">Candidatus Kaiserbacteria bacterium RIFCSPHIGHO2_01_FULL_54_36b</name>
    <dbReference type="NCBI Taxonomy" id="1798483"/>
    <lineage>
        <taxon>Bacteria</taxon>
        <taxon>Candidatus Kaiseribacteriota</taxon>
    </lineage>
</organism>
<dbReference type="Gene3D" id="3.40.50.300">
    <property type="entry name" value="P-loop containing nucleotide triphosphate hydrolases"/>
    <property type="match status" value="2"/>
</dbReference>
<accession>A0A1F6CQD1</accession>
<dbReference type="Gene3D" id="3.90.1570.50">
    <property type="match status" value="1"/>
</dbReference>
<dbReference type="InterPro" id="IPR040980">
    <property type="entry name" value="SWI2_SNF2"/>
</dbReference>
<dbReference type="SUPFAM" id="SSF52540">
    <property type="entry name" value="P-loop containing nucleoside triphosphate hydrolases"/>
    <property type="match status" value="1"/>
</dbReference>
<dbReference type="GO" id="GO:0009307">
    <property type="term" value="P:DNA restriction-modification system"/>
    <property type="evidence" value="ECO:0007669"/>
    <property type="project" value="UniProtKB-KW"/>
</dbReference>
<dbReference type="Proteomes" id="UP000176445">
    <property type="component" value="Unassembled WGS sequence"/>
</dbReference>
<evidence type="ECO:0000313" key="4">
    <source>
        <dbReference type="Proteomes" id="UP000176445"/>
    </source>
</evidence>
<evidence type="ECO:0000313" key="3">
    <source>
        <dbReference type="EMBL" id="OGG51354.1"/>
    </source>
</evidence>
<evidence type="ECO:0000256" key="1">
    <source>
        <dbReference type="SAM" id="MobiDB-lite"/>
    </source>
</evidence>
<dbReference type="EMBL" id="MFKW01000030">
    <property type="protein sequence ID" value="OGG51354.1"/>
    <property type="molecule type" value="Genomic_DNA"/>
</dbReference>
<feature type="domain" description="Helicase ATP-binding" evidence="2">
    <location>
        <begin position="265"/>
        <end position="452"/>
    </location>
</feature>
<name>A0A1F6CQD1_9BACT</name>
<dbReference type="GO" id="GO:0005524">
    <property type="term" value="F:ATP binding"/>
    <property type="evidence" value="ECO:0007669"/>
    <property type="project" value="UniProtKB-KW"/>
</dbReference>
<dbReference type="Pfam" id="PF18766">
    <property type="entry name" value="SWI2_SNF2"/>
    <property type="match status" value="1"/>
</dbReference>
<evidence type="ECO:0000259" key="2">
    <source>
        <dbReference type="PROSITE" id="PS51192"/>
    </source>
</evidence>
<dbReference type="PANTHER" id="PTHR42927:SF1">
    <property type="entry name" value="HELICASE SUPERFAMILY 1 AND 2 DOMAIN-CONTAINING PROTEIN"/>
    <property type="match status" value="1"/>
</dbReference>
<dbReference type="PANTHER" id="PTHR42927">
    <property type="entry name" value="HELICASE SUPERFAMILY 1 AND 2 DOMAIN-CONTAINING PROTEIN"/>
    <property type="match status" value="1"/>
</dbReference>
<feature type="region of interest" description="Disordered" evidence="1">
    <location>
        <begin position="7"/>
        <end position="38"/>
    </location>
</feature>
<comment type="caution">
    <text evidence="3">The sequence shown here is derived from an EMBL/GenBank/DDBJ whole genome shotgun (WGS) entry which is preliminary data.</text>
</comment>
<dbReference type="GO" id="GO:0009035">
    <property type="term" value="F:type I site-specific deoxyribonuclease activity"/>
    <property type="evidence" value="ECO:0007669"/>
    <property type="project" value="UniProtKB-EC"/>
</dbReference>
<proteinExistence type="predicted"/>